<dbReference type="PANTHER" id="PTHR12741:SF67">
    <property type="entry name" value="CALLOSE SYNTHASE 10"/>
    <property type="match status" value="1"/>
</dbReference>
<sequence>RGMMYYRRALMLQSFLERRTLGVSIPTTQGFEFSPEARAQADLKFTYVVSCQIYGQQKQQKKPEAADIALLLKR</sequence>
<gene>
    <name evidence="1" type="ORF">CRG98_012960</name>
</gene>
<comment type="caution">
    <text evidence="1">The sequence shown here is derived from an EMBL/GenBank/DDBJ whole genome shotgun (WGS) entry which is preliminary data.</text>
</comment>
<feature type="non-terminal residue" evidence="1">
    <location>
        <position position="1"/>
    </location>
</feature>
<dbReference type="AlphaFoldDB" id="A0A2I0KDM6"/>
<keyword evidence="2" id="KW-1185">Reference proteome</keyword>
<protein>
    <submittedName>
        <fullName evidence="1">Uncharacterized protein</fullName>
    </submittedName>
</protein>
<dbReference type="PANTHER" id="PTHR12741">
    <property type="entry name" value="LYST-INTERACTING PROTEIN LIP5 DOPAMINE RESPONSIVE PROTEIN DRG-1"/>
    <property type="match status" value="1"/>
</dbReference>
<evidence type="ECO:0000313" key="1">
    <source>
        <dbReference type="EMBL" id="PKI66618.1"/>
    </source>
</evidence>
<dbReference type="Proteomes" id="UP000233551">
    <property type="component" value="Unassembled WGS sequence"/>
</dbReference>
<reference evidence="1 2" key="1">
    <citation type="submission" date="2017-11" db="EMBL/GenBank/DDBJ databases">
        <title>De-novo sequencing of pomegranate (Punica granatum L.) genome.</title>
        <authorList>
            <person name="Akparov Z."/>
            <person name="Amiraslanov A."/>
            <person name="Hajiyeva S."/>
            <person name="Abbasov M."/>
            <person name="Kaur K."/>
            <person name="Hamwieh A."/>
            <person name="Solovyev V."/>
            <person name="Salamov A."/>
            <person name="Braich B."/>
            <person name="Kosarev P."/>
            <person name="Mahmoud A."/>
            <person name="Hajiyev E."/>
            <person name="Babayeva S."/>
            <person name="Izzatullayeva V."/>
            <person name="Mammadov A."/>
            <person name="Mammadov A."/>
            <person name="Sharifova S."/>
            <person name="Ojaghi J."/>
            <person name="Eynullazada K."/>
            <person name="Bayramov B."/>
            <person name="Abdulazimova A."/>
            <person name="Shahmuradov I."/>
        </authorList>
    </citation>
    <scope>NUCLEOTIDE SEQUENCE [LARGE SCALE GENOMIC DNA]</scope>
    <source>
        <strain evidence="2">cv. AG2017</strain>
        <tissue evidence="1">Leaf</tissue>
    </source>
</reference>
<evidence type="ECO:0000313" key="2">
    <source>
        <dbReference type="Proteomes" id="UP000233551"/>
    </source>
</evidence>
<dbReference type="STRING" id="22663.A0A2I0KDM6"/>
<dbReference type="GO" id="GO:0046527">
    <property type="term" value="F:glucosyltransferase activity"/>
    <property type="evidence" value="ECO:0007669"/>
    <property type="project" value="TreeGrafter"/>
</dbReference>
<name>A0A2I0KDM6_PUNGR</name>
<organism evidence="1 2">
    <name type="scientific">Punica granatum</name>
    <name type="common">Pomegranate</name>
    <dbReference type="NCBI Taxonomy" id="22663"/>
    <lineage>
        <taxon>Eukaryota</taxon>
        <taxon>Viridiplantae</taxon>
        <taxon>Streptophyta</taxon>
        <taxon>Embryophyta</taxon>
        <taxon>Tracheophyta</taxon>
        <taxon>Spermatophyta</taxon>
        <taxon>Magnoliopsida</taxon>
        <taxon>eudicotyledons</taxon>
        <taxon>Gunneridae</taxon>
        <taxon>Pentapetalae</taxon>
        <taxon>rosids</taxon>
        <taxon>malvids</taxon>
        <taxon>Myrtales</taxon>
        <taxon>Lythraceae</taxon>
        <taxon>Punica</taxon>
    </lineage>
</organism>
<dbReference type="EMBL" id="PGOL01000662">
    <property type="protein sequence ID" value="PKI66618.1"/>
    <property type="molecule type" value="Genomic_DNA"/>
</dbReference>
<proteinExistence type="predicted"/>
<dbReference type="GO" id="GO:0005886">
    <property type="term" value="C:plasma membrane"/>
    <property type="evidence" value="ECO:0007669"/>
    <property type="project" value="TreeGrafter"/>
</dbReference>
<accession>A0A2I0KDM6</accession>